<dbReference type="GO" id="GO:0070979">
    <property type="term" value="P:protein K11-linked ubiquitination"/>
    <property type="evidence" value="ECO:0007669"/>
    <property type="project" value="TreeGrafter"/>
</dbReference>
<dbReference type="InterPro" id="IPR024990">
    <property type="entry name" value="Apc1"/>
</dbReference>
<proteinExistence type="inferred from homology"/>
<comment type="caution">
    <text evidence="15">The sequence shown here is derived from an EMBL/GenBank/DDBJ whole genome shotgun (WGS) entry which is preliminary data.</text>
</comment>
<evidence type="ECO:0000256" key="1">
    <source>
        <dbReference type="ARBA" id="ARBA00004123"/>
    </source>
</evidence>
<dbReference type="FunFam" id="1.25.10.10:FF:000211">
    <property type="entry name" value="Anaphase-promoting complex subunit 1"/>
    <property type="match status" value="1"/>
</dbReference>
<keyword evidence="6" id="KW-0677">Repeat</keyword>
<keyword evidence="10" id="KW-0131">Cell cycle</keyword>
<dbReference type="Pfam" id="PF18122">
    <property type="entry name" value="APC1_C"/>
    <property type="match status" value="1"/>
</dbReference>
<keyword evidence="9" id="KW-0539">Nucleus</keyword>
<dbReference type="OrthoDB" id="26401at2759"/>
<dbReference type="GO" id="GO:0005680">
    <property type="term" value="C:anaphase-promoting complex"/>
    <property type="evidence" value="ECO:0007669"/>
    <property type="project" value="InterPro"/>
</dbReference>
<accession>A0A8K0HN44</accession>
<dbReference type="Pfam" id="PF12859">
    <property type="entry name" value="ANAPC1"/>
    <property type="match status" value="2"/>
</dbReference>
<dbReference type="InterPro" id="IPR049255">
    <property type="entry name" value="Apc1_N"/>
</dbReference>
<evidence type="ECO:0000259" key="11">
    <source>
        <dbReference type="Pfam" id="PF12859"/>
    </source>
</evidence>
<name>A0A8K0HN44_9ROSA</name>
<dbReference type="Gene3D" id="1.25.10.10">
    <property type="entry name" value="Leucine-rich Repeat Variant"/>
    <property type="match status" value="2"/>
</dbReference>
<protein>
    <recommendedName>
        <fullName evidence="4">Anaphase-promoting complex subunit 1</fullName>
    </recommendedName>
</protein>
<organism evidence="15 16">
    <name type="scientific">Rhamnella rubrinervis</name>
    <dbReference type="NCBI Taxonomy" id="2594499"/>
    <lineage>
        <taxon>Eukaryota</taxon>
        <taxon>Viridiplantae</taxon>
        <taxon>Streptophyta</taxon>
        <taxon>Embryophyta</taxon>
        <taxon>Tracheophyta</taxon>
        <taxon>Spermatophyta</taxon>
        <taxon>Magnoliopsida</taxon>
        <taxon>eudicotyledons</taxon>
        <taxon>Gunneridae</taxon>
        <taxon>Pentapetalae</taxon>
        <taxon>rosids</taxon>
        <taxon>fabids</taxon>
        <taxon>Rosales</taxon>
        <taxon>Rhamnaceae</taxon>
        <taxon>rhamnoid group</taxon>
        <taxon>Rhamneae</taxon>
        <taxon>Rhamnella</taxon>
    </lineage>
</organism>
<keyword evidence="16" id="KW-1185">Reference proteome</keyword>
<evidence type="ECO:0000313" key="16">
    <source>
        <dbReference type="Proteomes" id="UP000796880"/>
    </source>
</evidence>
<evidence type="ECO:0000259" key="12">
    <source>
        <dbReference type="Pfam" id="PF18122"/>
    </source>
</evidence>
<feature type="domain" description="Anaphase-promoting complex subunit 1 beta-sandwich" evidence="14">
    <location>
        <begin position="1471"/>
        <end position="1534"/>
    </location>
</feature>
<feature type="domain" description="Anaphase-promoting complex subunit 1 middle" evidence="13">
    <location>
        <begin position="537"/>
        <end position="796"/>
    </location>
</feature>
<reference evidence="15" key="1">
    <citation type="submission" date="2020-03" db="EMBL/GenBank/DDBJ databases">
        <title>A high-quality chromosome-level genome assembly of a woody plant with both climbing and erect habits, Rhamnella rubrinervis.</title>
        <authorList>
            <person name="Lu Z."/>
            <person name="Yang Y."/>
            <person name="Zhu X."/>
            <person name="Sun Y."/>
        </authorList>
    </citation>
    <scope>NUCLEOTIDE SEQUENCE</scope>
    <source>
        <strain evidence="15">BYM</strain>
        <tissue evidence="15">Leaf</tissue>
    </source>
</reference>
<evidence type="ECO:0000256" key="10">
    <source>
        <dbReference type="ARBA" id="ARBA00023306"/>
    </source>
</evidence>
<dbReference type="GO" id="GO:0031145">
    <property type="term" value="P:anaphase-promoting complex-dependent catabolic process"/>
    <property type="evidence" value="ECO:0007669"/>
    <property type="project" value="TreeGrafter"/>
</dbReference>
<comment type="pathway">
    <text evidence="2">Protein modification; protein ubiquitination.</text>
</comment>
<evidence type="ECO:0000259" key="13">
    <source>
        <dbReference type="Pfam" id="PF20518"/>
    </source>
</evidence>
<comment type="similarity">
    <text evidence="3">Belongs to the APC1 family.</text>
</comment>
<feature type="domain" description="Anaphase-promoting complex subunit 1 N-terminal" evidence="11">
    <location>
        <begin position="34"/>
        <end position="271"/>
    </location>
</feature>
<keyword evidence="7" id="KW-0498">Mitosis</keyword>
<dbReference type="PANTHER" id="PTHR12827">
    <property type="entry name" value="MEIOTIC CHECKPOINT REGULATOR TSG24 FAMILY MEMBER"/>
    <property type="match status" value="1"/>
</dbReference>
<dbReference type="InterPro" id="IPR046794">
    <property type="entry name" value="Apc1_MidN"/>
</dbReference>
<evidence type="ECO:0000259" key="14">
    <source>
        <dbReference type="Pfam" id="PF21282"/>
    </source>
</evidence>
<dbReference type="InterPro" id="IPR048971">
    <property type="entry name" value="Apc1_3rd"/>
</dbReference>
<evidence type="ECO:0000256" key="8">
    <source>
        <dbReference type="ARBA" id="ARBA00022786"/>
    </source>
</evidence>
<dbReference type="Pfam" id="PF20518">
    <property type="entry name" value="Apc1_MidN"/>
    <property type="match status" value="1"/>
</dbReference>
<gene>
    <name evidence="15" type="ORF">FNV43_RR00599</name>
</gene>
<comment type="subcellular location">
    <subcellularLocation>
        <location evidence="1">Nucleus</location>
    </subcellularLocation>
</comment>
<evidence type="ECO:0000256" key="7">
    <source>
        <dbReference type="ARBA" id="ARBA00022776"/>
    </source>
</evidence>
<evidence type="ECO:0000256" key="4">
    <source>
        <dbReference type="ARBA" id="ARBA00016070"/>
    </source>
</evidence>
<keyword evidence="5" id="KW-0132">Cell division</keyword>
<evidence type="ECO:0000256" key="6">
    <source>
        <dbReference type="ARBA" id="ARBA00022737"/>
    </source>
</evidence>
<dbReference type="FunFam" id="1.25.10.10:FF:000338">
    <property type="entry name" value="Anaphase-promoting complex subunit 1"/>
    <property type="match status" value="1"/>
</dbReference>
<evidence type="ECO:0000313" key="15">
    <source>
        <dbReference type="EMBL" id="KAF3455956.1"/>
    </source>
</evidence>
<evidence type="ECO:0000256" key="9">
    <source>
        <dbReference type="ARBA" id="ARBA00023242"/>
    </source>
</evidence>
<dbReference type="InterPro" id="IPR041221">
    <property type="entry name" value="APC1_C"/>
</dbReference>
<dbReference type="EMBL" id="VOIH02000001">
    <property type="protein sequence ID" value="KAF3455956.1"/>
    <property type="molecule type" value="Genomic_DNA"/>
</dbReference>
<dbReference type="PANTHER" id="PTHR12827:SF3">
    <property type="entry name" value="ANAPHASE-PROMOTING COMPLEX SUBUNIT 1"/>
    <property type="match status" value="1"/>
</dbReference>
<feature type="domain" description="Anaphase-promoting complex subunit 1 C-terminal" evidence="12">
    <location>
        <begin position="1610"/>
        <end position="1746"/>
    </location>
</feature>
<feature type="domain" description="Anaphase-promoting complex subunit 1 N-terminal" evidence="11">
    <location>
        <begin position="303"/>
        <end position="518"/>
    </location>
</feature>
<sequence>MSVGVRRLAVLGEFKPFGLIAEALDGKPADNFTDKYDYFLFDPEVTRDRDEADEFDASSDALSDRSDHELFIRGNRIIWSNGSRVFKRFTLPSPVIKACWCHLDDMTEALLCVLQIASLTIYNTSGEVTSIPLSPTVTSIWPLPFGLLFQQQADTSSKNHFHFSSSSPLFGTPDISRSRRETGQSPHNNANFLSAFDHIVSGDTSLMASHLILKDPLEEPQLTYVEERGKYNIMKEFDETTIWTSEKIPLMASYNKGKMQHSVWVAEIMHSNLEVENANLLDVVPAGVIPKQFSFRRIWQGKGAHTAACKVFLATDDDAAPIICFLYQEQKNLLSVRLQSVEINNEILFDIKPDMSWSILAVAAAPVIVTRPRVNVGLLPYSDIIVLAPDNSLLLYSGKQCLCRYVLPSCLSKDRISHNLDFREAASVSHDLKIIGLADAIEGRINVIVNKGQIFRCAIRRSPSSSLANDCITAMAEGLSSSFYGHFLGLLWKDGDSAYLAEPDSSVNSEWDSFCSIIMQMCRASVNSPKHLNSMPQSSWEFLISSQFHKNFCKRNFIDGVSSVTSLDVQEIDSFGLSLDGTQKLETSFYSELMMESMDCLHAVYESLKLDTLRKRDLELLALLLCDVAKFLGRESYLDHYVRDFPGFSRNVGICKTSFSWKTPPSLFRWLEDCLLHGCAYASADDLPSLIRKGGSSVVSLAQKIISFYSLLSGAEQIGKKLSSGVYCNIAAGSHCTNEELTVLAMVGERFGLQQLDLLPSGVSLPLRHALDKCRESPPTDWPAAAYVLLGREDLALSCLARSCKSKEFKTQTNVNLISMSTPYMLHLHPVTISSTVSDTIGLDGTKFEDTDSVDGSMIDGMEHIFSSSTQLRYGRDLRLNEVRCLLCSARPVAIQMCVNPSASDQDLQQAQLWQLAQRTTALPLGRGAFTLATIFTLLTEAFVVPKLVLAGRLPAQQNATVNLDPNVRNVQDIKSWPEFHNAVAAGLRLAPLQGKMSRTWIIYNKPEEPNAIHAGLLLALGLHGYLRVLNITDIYQYLAQEHESTTVGLMLGLAASYRGTMQPAISKSLYVHIPSRHPSSFPELELPTLLQSAALMSVGLLYEGSAHPQTMQILLGEIGRRSAGDNVLEREGYAVSAGFSLGLVALGRGYDALGIMDSQVDRLFHYIGGKEIRNERSLSSTLSTDEHNRAAVQMLDGNAVNVDVTASGAMIALSLMFLKTESQAIVSRLSIPETHFDLQYVRPDFIMLRVIARNLIMWSRVFPSKEWVQSQIPDIVKHGVERLMDDTVDIDELDAEAFVQAYIHIVAGSCISLGLRYAGTKDANAQELLYSYALYFLNEIKPVSATSGTFPKGLSHFVDRGTLEMCLHLIVLSLSVVMAGSGHLQTFKLLRFLRSRNSADGHATYGIQMAVSLAIGFLFLGGGMQTFSTCNSSIAALLITLYPRLPTGPNDNRCHLQAFRHLYVLATEARWIQTVDVDTGLPVYAPLDITITETDHYAETSFCEITPCILPERAVLKAIRVCGPRYWPQVIDFVPEDKPWWTFGDKNNPFNSGVLYIKRKVGACSYVDDPIGCQSLLSRAMHKVFGLTSLRAHDQCAHDGSGPGSVTVDQLEFCLQVLFECVSKDRPALLQVYLSLYTTIGSMADQFTSDTVVLGDSLFISNLKLAVAYNEALLNGRLTASRGGIVQSNFIGSLRKRVEDLLNSSEGLNDCLCNYLKSGRWPNGESVGEKGPILLSLYLQWFGVPSPSVIKAAFDKIKPELTSSSCVPLLHLLFPRTDIAAVGEIFKSLFSNDSRTINIPNPCATIYYPIDTMHCNMWGGTKFLKENVG</sequence>
<evidence type="ECO:0000256" key="2">
    <source>
        <dbReference type="ARBA" id="ARBA00004906"/>
    </source>
</evidence>
<keyword evidence="8" id="KW-0833">Ubl conjugation pathway</keyword>
<evidence type="ECO:0000256" key="5">
    <source>
        <dbReference type="ARBA" id="ARBA00022618"/>
    </source>
</evidence>
<dbReference type="GO" id="GO:0051301">
    <property type="term" value="P:cell division"/>
    <property type="evidence" value="ECO:0007669"/>
    <property type="project" value="UniProtKB-KW"/>
</dbReference>
<dbReference type="GO" id="GO:0007091">
    <property type="term" value="P:metaphase/anaphase transition of mitotic cell cycle"/>
    <property type="evidence" value="ECO:0007669"/>
    <property type="project" value="TreeGrafter"/>
</dbReference>
<dbReference type="GO" id="GO:0060090">
    <property type="term" value="F:molecular adaptor activity"/>
    <property type="evidence" value="ECO:0007669"/>
    <property type="project" value="TreeGrafter"/>
</dbReference>
<evidence type="ECO:0000256" key="3">
    <source>
        <dbReference type="ARBA" id="ARBA00010547"/>
    </source>
</evidence>
<dbReference type="InterPro" id="IPR011989">
    <property type="entry name" value="ARM-like"/>
</dbReference>
<dbReference type="Proteomes" id="UP000796880">
    <property type="component" value="Unassembled WGS sequence"/>
</dbReference>
<dbReference type="Pfam" id="PF21282">
    <property type="entry name" value="APC1_3rd"/>
    <property type="match status" value="1"/>
</dbReference>